<organism evidence="1 2">
    <name type="scientific">Propionispora vibrioides</name>
    <dbReference type="NCBI Taxonomy" id="112903"/>
    <lineage>
        <taxon>Bacteria</taxon>
        <taxon>Bacillati</taxon>
        <taxon>Bacillota</taxon>
        <taxon>Negativicutes</taxon>
        <taxon>Selenomonadales</taxon>
        <taxon>Sporomusaceae</taxon>
        <taxon>Propionispora</taxon>
    </lineage>
</organism>
<sequence length="49" mass="5606">MSLPDWREIFSAGKEVKSQEKRSLFQGFADVARRKKIRQSGSVNKLVVP</sequence>
<accession>A0A1H8WQU3</accession>
<reference evidence="1 2" key="1">
    <citation type="submission" date="2016-10" db="EMBL/GenBank/DDBJ databases">
        <authorList>
            <person name="de Groot N.N."/>
        </authorList>
    </citation>
    <scope>NUCLEOTIDE SEQUENCE [LARGE SCALE GENOMIC DNA]</scope>
    <source>
        <strain evidence="1 2">DSM 13305</strain>
    </source>
</reference>
<keyword evidence="2" id="KW-1185">Reference proteome</keyword>
<dbReference type="EMBL" id="FODY01000017">
    <property type="protein sequence ID" value="SEP29996.1"/>
    <property type="molecule type" value="Genomic_DNA"/>
</dbReference>
<dbReference type="Proteomes" id="UP000198847">
    <property type="component" value="Unassembled WGS sequence"/>
</dbReference>
<dbReference type="AlphaFoldDB" id="A0A1H8WQU3"/>
<name>A0A1H8WQU3_9FIRM</name>
<proteinExistence type="predicted"/>
<evidence type="ECO:0000313" key="2">
    <source>
        <dbReference type="Proteomes" id="UP000198847"/>
    </source>
</evidence>
<dbReference type="STRING" id="112903.SAMN04490178_11748"/>
<evidence type="ECO:0000313" key="1">
    <source>
        <dbReference type="EMBL" id="SEP29996.1"/>
    </source>
</evidence>
<gene>
    <name evidence="1" type="ORF">SAMN04490178_11748</name>
</gene>
<protein>
    <submittedName>
        <fullName evidence="1">Uncharacterized protein</fullName>
    </submittedName>
</protein>